<dbReference type="CDD" id="cd02696">
    <property type="entry name" value="MurNAc-LAA"/>
    <property type="match status" value="1"/>
</dbReference>
<organism evidence="2">
    <name type="scientific">viral metagenome</name>
    <dbReference type="NCBI Taxonomy" id="1070528"/>
    <lineage>
        <taxon>unclassified sequences</taxon>
        <taxon>metagenomes</taxon>
        <taxon>organismal metagenomes</taxon>
    </lineage>
</organism>
<dbReference type="GO" id="GO:0008745">
    <property type="term" value="F:N-acetylmuramoyl-L-alanine amidase activity"/>
    <property type="evidence" value="ECO:0007669"/>
    <property type="project" value="InterPro"/>
</dbReference>
<reference evidence="2" key="1">
    <citation type="submission" date="2020-03" db="EMBL/GenBank/DDBJ databases">
        <title>The deep terrestrial virosphere.</title>
        <authorList>
            <person name="Holmfeldt K."/>
            <person name="Nilsson E."/>
            <person name="Simone D."/>
            <person name="Lopez-Fernandez M."/>
            <person name="Wu X."/>
            <person name="de Brujin I."/>
            <person name="Lundin D."/>
            <person name="Andersson A."/>
            <person name="Bertilsson S."/>
            <person name="Dopson M."/>
        </authorList>
    </citation>
    <scope>NUCLEOTIDE SEQUENCE</scope>
    <source>
        <strain evidence="2">MM415B03234</strain>
    </source>
</reference>
<proteinExistence type="predicted"/>
<dbReference type="GO" id="GO:0009253">
    <property type="term" value="P:peptidoglycan catabolic process"/>
    <property type="evidence" value="ECO:0007669"/>
    <property type="project" value="InterPro"/>
</dbReference>
<accession>A0A6M3LFS6</accession>
<feature type="domain" description="MurNAc-LAA" evidence="1">
    <location>
        <begin position="64"/>
        <end position="177"/>
    </location>
</feature>
<name>A0A6M3LFS6_9ZZZZ</name>
<dbReference type="Gene3D" id="3.40.630.40">
    <property type="entry name" value="Zn-dependent exopeptidases"/>
    <property type="match status" value="1"/>
</dbReference>
<dbReference type="EMBL" id="MT143022">
    <property type="protein sequence ID" value="QJA91898.1"/>
    <property type="molecule type" value="Genomic_DNA"/>
</dbReference>
<dbReference type="PANTHER" id="PTHR30404:SF8">
    <property type="entry name" value="AUTOLYSIN PH-RELATED"/>
    <property type="match status" value="1"/>
</dbReference>
<gene>
    <name evidence="2" type="ORF">MM415B03234_0008</name>
</gene>
<evidence type="ECO:0000259" key="1">
    <source>
        <dbReference type="SMART" id="SM00646"/>
    </source>
</evidence>
<dbReference type="SUPFAM" id="SSF53187">
    <property type="entry name" value="Zn-dependent exopeptidases"/>
    <property type="match status" value="1"/>
</dbReference>
<dbReference type="Pfam" id="PF01520">
    <property type="entry name" value="Amidase_3"/>
    <property type="match status" value="1"/>
</dbReference>
<dbReference type="GO" id="GO:0030288">
    <property type="term" value="C:outer membrane-bounded periplasmic space"/>
    <property type="evidence" value="ECO:0007669"/>
    <property type="project" value="TreeGrafter"/>
</dbReference>
<dbReference type="InterPro" id="IPR002508">
    <property type="entry name" value="MurNAc-LAA_cat"/>
</dbReference>
<dbReference type="AlphaFoldDB" id="A0A6M3LFS6"/>
<protein>
    <submittedName>
        <fullName evidence="2">Putative N-acetylmuramoyl-L-alanine amidase</fullName>
    </submittedName>
</protein>
<sequence>MKFLRIVGDPGHGDDKPGAVYGGTAEKDINLAVCLRFANVARALGHDVFLTRDRDTGLSITDRLKAIDEYKADVFLSVHCNAIENAPTVNGIETYYRDDMDFPFANLIHKTMAAHSGRRNIGLFQDVVRLGKRLAVLSDDKVPSALVELGFLSNPSDRAYLIENISTIGELLAHGVDWYAHEKAGKIKDWKALLG</sequence>
<dbReference type="SMART" id="SM00646">
    <property type="entry name" value="Ami_3"/>
    <property type="match status" value="1"/>
</dbReference>
<dbReference type="InterPro" id="IPR050695">
    <property type="entry name" value="N-acetylmuramoyl_amidase_3"/>
</dbReference>
<dbReference type="PANTHER" id="PTHR30404">
    <property type="entry name" value="N-ACETYLMURAMOYL-L-ALANINE AMIDASE"/>
    <property type="match status" value="1"/>
</dbReference>
<evidence type="ECO:0000313" key="2">
    <source>
        <dbReference type="EMBL" id="QJA91898.1"/>
    </source>
</evidence>